<dbReference type="GO" id="GO:0000156">
    <property type="term" value="F:phosphorelay response regulator activity"/>
    <property type="evidence" value="ECO:0007669"/>
    <property type="project" value="InterPro"/>
</dbReference>
<dbReference type="Gene3D" id="3.40.50.2300">
    <property type="match status" value="1"/>
</dbReference>
<gene>
    <name evidence="2" type="ORF">H9Q76_04100</name>
</gene>
<evidence type="ECO:0000259" key="1">
    <source>
        <dbReference type="PROSITE" id="PS50930"/>
    </source>
</evidence>
<dbReference type="InterPro" id="IPR011006">
    <property type="entry name" value="CheY-like_superfamily"/>
</dbReference>
<dbReference type="Pfam" id="PF04397">
    <property type="entry name" value="LytTR"/>
    <property type="match status" value="1"/>
</dbReference>
<evidence type="ECO:0000313" key="3">
    <source>
        <dbReference type="Proteomes" id="UP000515819"/>
    </source>
</evidence>
<name>A0A7G9FPJ2_9FIRM</name>
<proteinExistence type="predicted"/>
<dbReference type="SUPFAM" id="SSF52172">
    <property type="entry name" value="CheY-like"/>
    <property type="match status" value="1"/>
</dbReference>
<sequence length="237" mass="28034">MKIIICDDERMDAERAKIILLSCKCVQEEDITILTPQEMHLGLEVQDIKCDIAIMDIEYENRQFNGITLSKELNKKLPLCQIIYLTWVLEFAPEVYDTIHCYFVLKQNEEKMLPRAMEKAIQIYCDQEDHEIIELRNHGKMMYIRQADIIYAERQDRIVQIHTAQGTYQCYQSLTKIMKLLGRNFLRCHGGYVVNYNYIDTVMRESVILSNGTEIPIGRTYRTSFHEQYMCMVEQHV</sequence>
<dbReference type="Gene3D" id="2.40.50.1020">
    <property type="entry name" value="LytTr DNA-binding domain"/>
    <property type="match status" value="1"/>
</dbReference>
<dbReference type="AlphaFoldDB" id="A0A7G9FPJ2"/>
<accession>A0A7G9FPJ2</accession>
<dbReference type="PANTHER" id="PTHR37299:SF1">
    <property type="entry name" value="STAGE 0 SPORULATION PROTEIN A HOMOLOG"/>
    <property type="match status" value="1"/>
</dbReference>
<dbReference type="PROSITE" id="PS50930">
    <property type="entry name" value="HTH_LYTTR"/>
    <property type="match status" value="1"/>
</dbReference>
<protein>
    <submittedName>
        <fullName evidence="2">Response regulator transcription factor</fullName>
    </submittedName>
</protein>
<dbReference type="SMART" id="SM00850">
    <property type="entry name" value="LytTR"/>
    <property type="match status" value="1"/>
</dbReference>
<dbReference type="InterPro" id="IPR007492">
    <property type="entry name" value="LytTR_DNA-bd_dom"/>
</dbReference>
<dbReference type="PANTHER" id="PTHR37299">
    <property type="entry name" value="TRANSCRIPTIONAL REGULATOR-RELATED"/>
    <property type="match status" value="1"/>
</dbReference>
<dbReference type="Proteomes" id="UP000515819">
    <property type="component" value="Chromosome"/>
</dbReference>
<evidence type="ECO:0000313" key="2">
    <source>
        <dbReference type="EMBL" id="QNM00474.1"/>
    </source>
</evidence>
<dbReference type="GO" id="GO:0003677">
    <property type="term" value="F:DNA binding"/>
    <property type="evidence" value="ECO:0007669"/>
    <property type="project" value="InterPro"/>
</dbReference>
<dbReference type="InterPro" id="IPR046947">
    <property type="entry name" value="LytR-like"/>
</dbReference>
<dbReference type="KEGG" id="wcp:H9Q76_04100"/>
<feature type="domain" description="HTH LytTR-type" evidence="1">
    <location>
        <begin position="133"/>
        <end position="231"/>
    </location>
</feature>
<reference evidence="2 3" key="1">
    <citation type="submission" date="2020-08" db="EMBL/GenBank/DDBJ databases">
        <authorList>
            <person name="Liu C."/>
            <person name="Sun Q."/>
        </authorList>
    </citation>
    <scope>NUCLEOTIDE SEQUENCE [LARGE SCALE GENOMIC DNA]</scope>
    <source>
        <strain evidence="2 3">NSJ-4</strain>
    </source>
</reference>
<dbReference type="EMBL" id="CP060632">
    <property type="protein sequence ID" value="QNM00474.1"/>
    <property type="molecule type" value="Genomic_DNA"/>
</dbReference>
<organism evidence="2 3">
    <name type="scientific">Wujia chipingensis</name>
    <dbReference type="NCBI Taxonomy" id="2763670"/>
    <lineage>
        <taxon>Bacteria</taxon>
        <taxon>Bacillati</taxon>
        <taxon>Bacillota</taxon>
        <taxon>Clostridia</taxon>
        <taxon>Lachnospirales</taxon>
        <taxon>Lachnospiraceae</taxon>
        <taxon>Wujia</taxon>
    </lineage>
</organism>
<dbReference type="RefSeq" id="WP_249321707.1">
    <property type="nucleotide sequence ID" value="NZ_CP060632.1"/>
</dbReference>
<keyword evidence="3" id="KW-1185">Reference proteome</keyword>